<dbReference type="EMBL" id="CP032568">
    <property type="protein sequence ID" value="AYF79484.1"/>
    <property type="molecule type" value="Genomic_DNA"/>
</dbReference>
<accession>A0A386ZQK9</accession>
<keyword evidence="3" id="KW-1185">Reference proteome</keyword>
<proteinExistence type="predicted"/>
<evidence type="ECO:0000259" key="1">
    <source>
        <dbReference type="Pfam" id="PF04149"/>
    </source>
</evidence>
<dbReference type="InterPro" id="IPR007278">
    <property type="entry name" value="DUF397"/>
</dbReference>
<name>A0A386ZQK9_9NOCA</name>
<sequence>MGTWYKSSKSEHGSACVEIRHDPAVTLVRDTKDHGRGPTLTFPAEMWSAFLTSGIWHP</sequence>
<dbReference type="OrthoDB" id="4562195at2"/>
<dbReference type="Pfam" id="PF04149">
    <property type="entry name" value="DUF397"/>
    <property type="match status" value="1"/>
</dbReference>
<evidence type="ECO:0000313" key="3">
    <source>
        <dbReference type="Proteomes" id="UP000267164"/>
    </source>
</evidence>
<feature type="domain" description="DUF397" evidence="1">
    <location>
        <begin position="3"/>
        <end position="52"/>
    </location>
</feature>
<protein>
    <submittedName>
        <fullName evidence="2">DUF397 domain-containing protein</fullName>
    </submittedName>
</protein>
<dbReference type="Proteomes" id="UP000267164">
    <property type="component" value="Chromosome"/>
</dbReference>
<evidence type="ECO:0000313" key="2">
    <source>
        <dbReference type="EMBL" id="AYF79484.1"/>
    </source>
</evidence>
<dbReference type="KEGG" id="nyu:D7D52_29730"/>
<reference evidence="2 3" key="1">
    <citation type="submission" date="2018-09" db="EMBL/GenBank/DDBJ databases">
        <title>Nocardia yunnanensis sp. nov., an actinomycete isolated from a soil sample.</title>
        <authorList>
            <person name="Zhang J."/>
        </authorList>
    </citation>
    <scope>NUCLEOTIDE SEQUENCE [LARGE SCALE GENOMIC DNA]</scope>
    <source>
        <strain evidence="2 3">CFHS0054</strain>
    </source>
</reference>
<dbReference type="AlphaFoldDB" id="A0A386ZQK9"/>
<gene>
    <name evidence="2" type="ORF">D7D52_29730</name>
</gene>
<organism evidence="2 3">
    <name type="scientific">Nocardia yunnanensis</name>
    <dbReference type="NCBI Taxonomy" id="2382165"/>
    <lineage>
        <taxon>Bacteria</taxon>
        <taxon>Bacillati</taxon>
        <taxon>Actinomycetota</taxon>
        <taxon>Actinomycetes</taxon>
        <taxon>Mycobacteriales</taxon>
        <taxon>Nocardiaceae</taxon>
        <taxon>Nocardia</taxon>
    </lineage>
</organism>